<evidence type="ECO:0000313" key="3">
    <source>
        <dbReference type="EMBL" id="EMM98556.1"/>
    </source>
</evidence>
<proteinExistence type="inferred from homology"/>
<evidence type="ECO:0000259" key="2">
    <source>
        <dbReference type="PROSITE" id="PS50878"/>
    </source>
</evidence>
<dbReference type="EMBL" id="AHMH02000148">
    <property type="protein sequence ID" value="EMM98556.1"/>
    <property type="molecule type" value="Genomic_DNA"/>
</dbReference>
<organism evidence="3 4">
    <name type="scientific">Leptospira noguchii str. 2007001578</name>
    <dbReference type="NCBI Taxonomy" id="1049974"/>
    <lineage>
        <taxon>Bacteria</taxon>
        <taxon>Pseudomonadati</taxon>
        <taxon>Spirochaetota</taxon>
        <taxon>Spirochaetia</taxon>
        <taxon>Leptospirales</taxon>
        <taxon>Leptospiraceae</taxon>
        <taxon>Leptospira</taxon>
    </lineage>
</organism>
<dbReference type="InterPro" id="IPR043502">
    <property type="entry name" value="DNA/RNA_pol_sf"/>
</dbReference>
<dbReference type="PROSITE" id="PS50878">
    <property type="entry name" value="RT_POL"/>
    <property type="match status" value="1"/>
</dbReference>
<accession>A0ABP2T2U4</accession>
<protein>
    <submittedName>
        <fullName evidence="3">RNA-directed DNA polymerase</fullName>
    </submittedName>
</protein>
<dbReference type="RefSeq" id="WP_004433645.1">
    <property type="nucleotide sequence ID" value="NZ_AHMH02000148.1"/>
</dbReference>
<keyword evidence="3" id="KW-0808">Transferase</keyword>
<keyword evidence="3" id="KW-0548">Nucleotidyltransferase</keyword>
<evidence type="ECO:0000313" key="4">
    <source>
        <dbReference type="Proteomes" id="UP000012099"/>
    </source>
</evidence>
<dbReference type="Pfam" id="PF00078">
    <property type="entry name" value="RVT_1"/>
    <property type="match status" value="1"/>
</dbReference>
<reference evidence="3 4" key="1">
    <citation type="submission" date="2013-01" db="EMBL/GenBank/DDBJ databases">
        <authorList>
            <person name="Harkins D.M."/>
            <person name="Durkin A.S."/>
            <person name="Brinkac L.M."/>
            <person name="Haft D.H."/>
            <person name="Selengut J.D."/>
            <person name="Sanka R."/>
            <person name="DePew J."/>
            <person name="Purushe J."/>
            <person name="Whelen A.C."/>
            <person name="Vinetz J.M."/>
            <person name="Sutton G.G."/>
            <person name="Nierman W.C."/>
            <person name="Fouts D.E."/>
        </authorList>
    </citation>
    <scope>NUCLEOTIDE SEQUENCE [LARGE SCALE GENOMIC DNA]</scope>
    <source>
        <strain evidence="3 4">2007001578</strain>
    </source>
</reference>
<dbReference type="SUPFAM" id="SSF56672">
    <property type="entry name" value="DNA/RNA polymerases"/>
    <property type="match status" value="1"/>
</dbReference>
<dbReference type="CDD" id="cd01651">
    <property type="entry name" value="RT_G2_intron"/>
    <property type="match status" value="1"/>
</dbReference>
<sequence>MEKNKNRLDEINDYRFNKFGELRSEEKATATWNFRNTVKYLRGKSLEDLQNQVKDNFLKNGSFDLSLRQLISPRIIGEIIQKLNRKSAPGIDNKDVYRIMGYGSSYCYQLYSDFKKNGHKWDRYKIIRKLKDNGSPEDYREIGIFTTKDKIFQRIISEILEQIYEPQFVNNSFGYRIGRSSFEAVNYIESELNNEEYNYAVVIDIRKYFDSIPHLPLMNILRSQIKNEELLNLIKEFLKSIKVTGSEMVENPLGTPQGSIIGPILSNIFLHTILDIPLLQKPGKMAYVRFADDFLCFTKTQNEAEEIKEFISKVLNENGLRISTKTGEPIRNSKEVPIFFLGYKIEFKEGRYIALPSADKIRKRQGKLLDSIANSMETQVFLFDYRKHKDVPKYFLNTNFYMMINKYVKSYTNYLIRDQDRAFIKELNIEFLPELKEVLSSIKMENYQRRDVRRYIERRLVKRIK</sequence>
<keyword evidence="3" id="KW-0695">RNA-directed DNA polymerase</keyword>
<dbReference type="PANTHER" id="PTHR34047">
    <property type="entry name" value="NUCLEAR INTRON MATURASE 1, MITOCHONDRIAL-RELATED"/>
    <property type="match status" value="1"/>
</dbReference>
<dbReference type="PANTHER" id="PTHR34047:SF8">
    <property type="entry name" value="PROTEIN YKFC"/>
    <property type="match status" value="1"/>
</dbReference>
<feature type="domain" description="Reverse transcriptase" evidence="2">
    <location>
        <begin position="108"/>
        <end position="345"/>
    </location>
</feature>
<comment type="similarity">
    <text evidence="1">Belongs to the bacterial reverse transcriptase family.</text>
</comment>
<name>A0ABP2T2U4_9LEPT</name>
<evidence type="ECO:0000256" key="1">
    <source>
        <dbReference type="ARBA" id="ARBA00034120"/>
    </source>
</evidence>
<dbReference type="Proteomes" id="UP000012099">
    <property type="component" value="Unassembled WGS sequence"/>
</dbReference>
<dbReference type="InterPro" id="IPR051083">
    <property type="entry name" value="GrpII_Intron_Splice-Mob/Def"/>
</dbReference>
<gene>
    <name evidence="3" type="ORF">LEP1GSC035_0192</name>
</gene>
<keyword evidence="4" id="KW-1185">Reference proteome</keyword>
<comment type="caution">
    <text evidence="3">The sequence shown here is derived from an EMBL/GenBank/DDBJ whole genome shotgun (WGS) entry which is preliminary data.</text>
</comment>
<dbReference type="InterPro" id="IPR000477">
    <property type="entry name" value="RT_dom"/>
</dbReference>
<dbReference type="GO" id="GO:0003964">
    <property type="term" value="F:RNA-directed DNA polymerase activity"/>
    <property type="evidence" value="ECO:0007669"/>
    <property type="project" value="UniProtKB-KW"/>
</dbReference>